<comment type="subcellular location">
    <subcellularLocation>
        <location evidence="1">Cell envelope</location>
    </subcellularLocation>
</comment>
<evidence type="ECO:0000256" key="2">
    <source>
        <dbReference type="ARBA" id="ARBA00007639"/>
    </source>
</evidence>
<name>A0ABU2BHF8_9MICC</name>
<comment type="caution">
    <text evidence="4">The sequence shown here is derived from an EMBL/GenBank/DDBJ whole genome shotgun (WGS) entry which is preliminary data.</text>
</comment>
<evidence type="ECO:0000259" key="3">
    <source>
        <dbReference type="Pfam" id="PF13407"/>
    </source>
</evidence>
<feature type="domain" description="Periplasmic binding protein" evidence="3">
    <location>
        <begin position="78"/>
        <end position="332"/>
    </location>
</feature>
<dbReference type="InterPro" id="IPR050555">
    <property type="entry name" value="Bact_Solute-Bind_Prot2"/>
</dbReference>
<dbReference type="PANTHER" id="PTHR30036:SF7">
    <property type="entry name" value="ABC TRANSPORTER PERIPLASMIC-BINDING PROTEIN YPHF"/>
    <property type="match status" value="1"/>
</dbReference>
<dbReference type="InterPro" id="IPR028082">
    <property type="entry name" value="Peripla_BP_I"/>
</dbReference>
<dbReference type="EMBL" id="JAVDYI010000001">
    <property type="protein sequence ID" value="MDR7358087.1"/>
    <property type="molecule type" value="Genomic_DNA"/>
</dbReference>
<organism evidence="4 5">
    <name type="scientific">Paeniglutamicibacter sulfureus</name>
    <dbReference type="NCBI Taxonomy" id="43666"/>
    <lineage>
        <taxon>Bacteria</taxon>
        <taxon>Bacillati</taxon>
        <taxon>Actinomycetota</taxon>
        <taxon>Actinomycetes</taxon>
        <taxon>Micrococcales</taxon>
        <taxon>Micrococcaceae</taxon>
        <taxon>Paeniglutamicibacter</taxon>
    </lineage>
</organism>
<evidence type="ECO:0000313" key="4">
    <source>
        <dbReference type="EMBL" id="MDR7358087.1"/>
    </source>
</evidence>
<dbReference type="Proteomes" id="UP001183817">
    <property type="component" value="Unassembled WGS sequence"/>
</dbReference>
<sequence>MENTKSHSASSGRALRGAILKGASLAAALTLMVTGCSLKEPVATAAPVASQPGTGAAGAPVAEADSLAGVPSLEGKTVGIAAKDIVHDYSRVIYEELQSRIEELGGTVIATQAEAKDDKHVSNVENLVTQQPDAIIVILGDAQTLSPALKKVDEAGIALFTIDFQSEYSSNNVTGDNWWVGSTVARTLAEDIGGKGKILAFNGFPGVAPCRIRYSELKVVLEDYPGIEILKPELQDKYEGTIEDAKKQVQDQLRRLPAGEIDAIWSCWDIPLIGAAQAVDSAGRDEIKLYGVDAEPGALDLIADPESSYTVTVAQQTKAMAAKSAANVALLLGDRADEVPNTSYLAPVFIDKSNVNQVRLDLGI</sequence>
<comment type="similarity">
    <text evidence="2">Belongs to the bacterial solute-binding protein 2 family.</text>
</comment>
<evidence type="ECO:0000313" key="5">
    <source>
        <dbReference type="Proteomes" id="UP001183817"/>
    </source>
</evidence>
<dbReference type="InterPro" id="IPR025997">
    <property type="entry name" value="SBP_2_dom"/>
</dbReference>
<dbReference type="RefSeq" id="WP_310289765.1">
    <property type="nucleotide sequence ID" value="NZ_BAAAWO010000001.1"/>
</dbReference>
<reference evidence="4 5" key="1">
    <citation type="submission" date="2023-07" db="EMBL/GenBank/DDBJ databases">
        <title>Sequencing the genomes of 1000 actinobacteria strains.</title>
        <authorList>
            <person name="Klenk H.-P."/>
        </authorList>
    </citation>
    <scope>NUCLEOTIDE SEQUENCE [LARGE SCALE GENOMIC DNA]</scope>
    <source>
        <strain evidence="4 5">DSM 20167</strain>
    </source>
</reference>
<gene>
    <name evidence="4" type="ORF">J2S64_001778</name>
</gene>
<dbReference type="PANTHER" id="PTHR30036">
    <property type="entry name" value="D-XYLOSE-BINDING PERIPLASMIC PROTEIN"/>
    <property type="match status" value="1"/>
</dbReference>
<dbReference type="Gene3D" id="3.40.50.2300">
    <property type="match status" value="2"/>
</dbReference>
<protein>
    <submittedName>
        <fullName evidence="4">Ribose transport system substrate-binding protein</fullName>
    </submittedName>
</protein>
<accession>A0ABU2BHF8</accession>
<evidence type="ECO:0000256" key="1">
    <source>
        <dbReference type="ARBA" id="ARBA00004196"/>
    </source>
</evidence>
<keyword evidence="5" id="KW-1185">Reference proteome</keyword>
<proteinExistence type="inferred from homology"/>
<dbReference type="SUPFAM" id="SSF53822">
    <property type="entry name" value="Periplasmic binding protein-like I"/>
    <property type="match status" value="1"/>
</dbReference>
<dbReference type="Pfam" id="PF13407">
    <property type="entry name" value="Peripla_BP_4"/>
    <property type="match status" value="1"/>
</dbReference>